<evidence type="ECO:0000256" key="1">
    <source>
        <dbReference type="PROSITE-ProRule" id="PRU00042"/>
    </source>
</evidence>
<comment type="caution">
    <text evidence="4">The sequence shown here is derived from an EMBL/GenBank/DDBJ whole genome shotgun (WGS) entry which is preliminary data.</text>
</comment>
<feature type="domain" description="C2H2-type" evidence="3">
    <location>
        <begin position="198"/>
        <end position="226"/>
    </location>
</feature>
<dbReference type="InterPro" id="IPR036236">
    <property type="entry name" value="Znf_C2H2_sf"/>
</dbReference>
<organism evidence="4 5">
    <name type="scientific">Stemphylium lycopersici</name>
    <name type="common">Tomato gray leaf spot disease fungus</name>
    <name type="synonym">Thyrospora lycopersici</name>
    <dbReference type="NCBI Taxonomy" id="183478"/>
    <lineage>
        <taxon>Eukaryota</taxon>
        <taxon>Fungi</taxon>
        <taxon>Dikarya</taxon>
        <taxon>Ascomycota</taxon>
        <taxon>Pezizomycotina</taxon>
        <taxon>Dothideomycetes</taxon>
        <taxon>Pleosporomycetidae</taxon>
        <taxon>Pleosporales</taxon>
        <taxon>Pleosporineae</taxon>
        <taxon>Pleosporaceae</taxon>
        <taxon>Stemphylium</taxon>
    </lineage>
</organism>
<dbReference type="SMART" id="SM00355">
    <property type="entry name" value="ZnF_C2H2"/>
    <property type="match status" value="2"/>
</dbReference>
<dbReference type="GO" id="GO:0008270">
    <property type="term" value="F:zinc ion binding"/>
    <property type="evidence" value="ECO:0007669"/>
    <property type="project" value="UniProtKB-KW"/>
</dbReference>
<keyword evidence="1" id="KW-0479">Metal-binding</keyword>
<evidence type="ECO:0000256" key="2">
    <source>
        <dbReference type="SAM" id="MobiDB-lite"/>
    </source>
</evidence>
<name>A0A364N225_STELY</name>
<evidence type="ECO:0000313" key="5">
    <source>
        <dbReference type="Proteomes" id="UP000249619"/>
    </source>
</evidence>
<dbReference type="PROSITE" id="PS50157">
    <property type="entry name" value="ZINC_FINGER_C2H2_2"/>
    <property type="match status" value="2"/>
</dbReference>
<dbReference type="AlphaFoldDB" id="A0A364N225"/>
<protein>
    <submittedName>
        <fullName evidence="4">Transcription factor c2h2</fullName>
    </submittedName>
</protein>
<evidence type="ECO:0000313" key="4">
    <source>
        <dbReference type="EMBL" id="RAR09717.1"/>
    </source>
</evidence>
<dbReference type="SUPFAM" id="SSF57667">
    <property type="entry name" value="beta-beta-alpha zinc fingers"/>
    <property type="match status" value="1"/>
</dbReference>
<feature type="domain" description="C2H2-type" evidence="3">
    <location>
        <begin position="226"/>
        <end position="256"/>
    </location>
</feature>
<feature type="region of interest" description="Disordered" evidence="2">
    <location>
        <begin position="1"/>
        <end position="22"/>
    </location>
</feature>
<dbReference type="Pfam" id="PF00096">
    <property type="entry name" value="zf-C2H2"/>
    <property type="match status" value="1"/>
</dbReference>
<reference evidence="5" key="1">
    <citation type="submission" date="2018-05" db="EMBL/GenBank/DDBJ databases">
        <title>Draft genome sequence of Stemphylium lycopersici strain CIDEFI 213.</title>
        <authorList>
            <person name="Medina R."/>
            <person name="Franco M.E.E."/>
            <person name="Lucentini C.G."/>
            <person name="Saparrat M.C.N."/>
            <person name="Balatti P.A."/>
        </authorList>
    </citation>
    <scope>NUCLEOTIDE SEQUENCE [LARGE SCALE GENOMIC DNA]</scope>
    <source>
        <strain evidence="5">CIDEFI 213</strain>
    </source>
</reference>
<keyword evidence="1" id="KW-0862">Zinc</keyword>
<keyword evidence="5" id="KW-1185">Reference proteome</keyword>
<dbReference type="PROSITE" id="PS00028">
    <property type="entry name" value="ZINC_FINGER_C2H2_1"/>
    <property type="match status" value="2"/>
</dbReference>
<dbReference type="Gene3D" id="3.30.160.60">
    <property type="entry name" value="Classic Zinc Finger"/>
    <property type="match status" value="1"/>
</dbReference>
<proteinExistence type="predicted"/>
<keyword evidence="1" id="KW-0863">Zinc-finger</keyword>
<dbReference type="EMBL" id="QGDH01000072">
    <property type="protein sequence ID" value="RAR09717.1"/>
    <property type="molecule type" value="Genomic_DNA"/>
</dbReference>
<gene>
    <name evidence="4" type="ORF">DDE83_005362</name>
</gene>
<dbReference type="Proteomes" id="UP000249619">
    <property type="component" value="Unassembled WGS sequence"/>
</dbReference>
<dbReference type="InterPro" id="IPR013087">
    <property type="entry name" value="Znf_C2H2_type"/>
</dbReference>
<evidence type="ECO:0000259" key="3">
    <source>
        <dbReference type="PROSITE" id="PS50157"/>
    </source>
</evidence>
<accession>A0A364N225</accession>
<sequence>MANRDHNSYYGFHGSSRGDNDRSCWEFRSGGTEGESQIGYASRNLHTTTTGSTLHLHEPIPTHSTTPASPDFARPNENFAFVQTGHPTDLQYPSHLNAWNDYTGPADNQTGDPYFDVTFTNPSMGLMGGGQNSGFEYSQTNPSAFTTELIHGYFQADLFSGPELPGMDNAQLVSPPYPAMAPPAGPLAAIPTAPDDSIRCPKGCRATFGRGEELHRHMKKHQAHRFRCPLIECDKTFYRADKLRDHAKRGHRGVNPLGIQ</sequence>